<sequence>MKHKSMLVSILTLKCPRCRQGAFLEANPYKLSKMNKVREHCPKCGLKYHIEPSFYTGSMYVSYGVGVAVAVAVFVILAIFDLIDDPLIIFLAILGTLILTFPYIGAVSKSIWAHMFIKFDKDIAEKVKNGDL</sequence>
<reference evidence="2 3" key="1">
    <citation type="submission" date="2016-11" db="EMBL/GenBank/DDBJ databases">
        <title>Trade-off between light-utilization and light-protection in marine flavobacteria.</title>
        <authorList>
            <person name="Kumagai Y."/>
        </authorList>
    </citation>
    <scope>NUCLEOTIDE SEQUENCE [LARGE SCALE GENOMIC DNA]</scope>
    <source>
        <strain evidence="2 3">JCM 13191</strain>
    </source>
</reference>
<dbReference type="OrthoDB" id="9790326at2"/>
<keyword evidence="3" id="KW-1185">Reference proteome</keyword>
<name>A0A1W6MIK0_9FLAO</name>
<dbReference type="RefSeq" id="WP_085766201.1">
    <property type="nucleotide sequence ID" value="NZ_CP019344.1"/>
</dbReference>
<gene>
    <name evidence="2" type="ORF">BST97_05035</name>
</gene>
<evidence type="ECO:0000313" key="2">
    <source>
        <dbReference type="EMBL" id="ARN77397.1"/>
    </source>
</evidence>
<proteinExistence type="predicted"/>
<accession>A0A1W6MIK0</accession>
<evidence type="ECO:0000256" key="1">
    <source>
        <dbReference type="SAM" id="Phobius"/>
    </source>
</evidence>
<protein>
    <submittedName>
        <fullName evidence="2">DUF983 domain-containing protein</fullName>
    </submittedName>
</protein>
<dbReference type="InterPro" id="IPR009325">
    <property type="entry name" value="DUF983"/>
</dbReference>
<feature type="transmembrane region" description="Helical" evidence="1">
    <location>
        <begin position="60"/>
        <end position="80"/>
    </location>
</feature>
<keyword evidence="1" id="KW-0472">Membrane</keyword>
<keyword evidence="1" id="KW-0812">Transmembrane</keyword>
<evidence type="ECO:0000313" key="3">
    <source>
        <dbReference type="Proteomes" id="UP000193431"/>
    </source>
</evidence>
<dbReference type="Proteomes" id="UP000193431">
    <property type="component" value="Chromosome"/>
</dbReference>
<keyword evidence="1" id="KW-1133">Transmembrane helix</keyword>
<feature type="transmembrane region" description="Helical" evidence="1">
    <location>
        <begin position="87"/>
        <end position="106"/>
    </location>
</feature>
<dbReference type="Pfam" id="PF06170">
    <property type="entry name" value="DUF983"/>
    <property type="match status" value="1"/>
</dbReference>
<dbReference type="AlphaFoldDB" id="A0A1W6MIK0"/>
<organism evidence="2 3">
    <name type="scientific">Nonlabens spongiae</name>
    <dbReference type="NCBI Taxonomy" id="331648"/>
    <lineage>
        <taxon>Bacteria</taxon>
        <taxon>Pseudomonadati</taxon>
        <taxon>Bacteroidota</taxon>
        <taxon>Flavobacteriia</taxon>
        <taxon>Flavobacteriales</taxon>
        <taxon>Flavobacteriaceae</taxon>
        <taxon>Nonlabens</taxon>
    </lineage>
</organism>
<dbReference type="EMBL" id="CP019344">
    <property type="protein sequence ID" value="ARN77397.1"/>
    <property type="molecule type" value="Genomic_DNA"/>
</dbReference>
<dbReference type="STRING" id="331648.BST97_05035"/>